<organism evidence="8 9">
    <name type="scientific">Rheinheimera mesophila</name>
    <dbReference type="NCBI Taxonomy" id="1547515"/>
    <lineage>
        <taxon>Bacteria</taxon>
        <taxon>Pseudomonadati</taxon>
        <taxon>Pseudomonadota</taxon>
        <taxon>Gammaproteobacteria</taxon>
        <taxon>Chromatiales</taxon>
        <taxon>Chromatiaceae</taxon>
        <taxon>Rheinheimera</taxon>
    </lineage>
</organism>
<keyword evidence="2 6" id="KW-0288">FMN</keyword>
<dbReference type="RefSeq" id="WP_046519238.1">
    <property type="nucleotide sequence ID" value="NZ_LAVS01000009.1"/>
</dbReference>
<dbReference type="PANTHER" id="PTHR43741">
    <property type="entry name" value="FMN-DEPENDENT NADH-AZOREDUCTASE 1"/>
    <property type="match status" value="1"/>
</dbReference>
<evidence type="ECO:0000256" key="6">
    <source>
        <dbReference type="HAMAP-Rule" id="MF_01216"/>
    </source>
</evidence>
<comment type="function">
    <text evidence="6">Also exhibits azoreductase activity. Catalyzes the reductive cleavage of the azo bond in aromatic azo compounds to the corresponding amines.</text>
</comment>
<dbReference type="Proteomes" id="UP000276260">
    <property type="component" value="Unassembled WGS sequence"/>
</dbReference>
<reference evidence="8 9" key="1">
    <citation type="submission" date="2018-11" db="EMBL/GenBank/DDBJ databases">
        <title>Draft genome analysis of Rheinheimera mesophila isolated from an industrial waste site.</title>
        <authorList>
            <person name="Yu Q."/>
            <person name="Qi Y."/>
            <person name="Zhang H."/>
            <person name="Lu Y."/>
            <person name="Pu J."/>
        </authorList>
    </citation>
    <scope>NUCLEOTIDE SEQUENCE [LARGE SCALE GENOMIC DNA]</scope>
    <source>
        <strain evidence="8 9">IITR13</strain>
    </source>
</reference>
<comment type="similarity">
    <text evidence="6">Belongs to the azoreductase type 1 family.</text>
</comment>
<keyword evidence="9" id="KW-1185">Reference proteome</keyword>
<dbReference type="SUPFAM" id="SSF52218">
    <property type="entry name" value="Flavoproteins"/>
    <property type="match status" value="1"/>
</dbReference>
<dbReference type="EC" id="1.7.1.17" evidence="6"/>
<evidence type="ECO:0000259" key="7">
    <source>
        <dbReference type="Pfam" id="PF02525"/>
    </source>
</evidence>
<dbReference type="Gene3D" id="3.40.50.360">
    <property type="match status" value="1"/>
</dbReference>
<evidence type="ECO:0000256" key="3">
    <source>
        <dbReference type="ARBA" id="ARBA00023002"/>
    </source>
</evidence>
<sequence>MAHVLVINSSISGDKGQSTQLSQQFLASLPAGFSTETLDLVQDSYPHLTMSEIGAWMTPESDRNEEQKALAALSDSAIAQVQRADAIVIGVPMYNFGVPSQLKAYFDRLARAGITFKYTETGPVGLLQDKPVFIFATRGGLYQGTPMDSQTPFVSAFLNFIGLKDLNFIYAEGLNMGPESAEKALTAAKARIAELAPAVAA</sequence>
<keyword evidence="3 6" id="KW-0560">Oxidoreductase</keyword>
<dbReference type="PANTHER" id="PTHR43741:SF2">
    <property type="entry name" value="FMN-DEPENDENT NADH:QUINONE OXIDOREDUCTASE"/>
    <property type="match status" value="1"/>
</dbReference>
<comment type="caution">
    <text evidence="6">Lacks conserved residue(s) required for the propagation of feature annotation.</text>
</comment>
<dbReference type="InterPro" id="IPR050104">
    <property type="entry name" value="FMN-dep_NADH:Q_OxRdtase_AzoR1"/>
</dbReference>
<feature type="binding site" evidence="6">
    <location>
        <begin position="137"/>
        <end position="140"/>
    </location>
    <ligand>
        <name>FMN</name>
        <dbReference type="ChEBI" id="CHEBI:58210"/>
    </ligand>
</feature>
<gene>
    <name evidence="6" type="primary">azoR</name>
    <name evidence="8" type="ORF">EIK76_15725</name>
</gene>
<feature type="domain" description="Flavodoxin-like fold" evidence="7">
    <location>
        <begin position="3"/>
        <end position="194"/>
    </location>
</feature>
<dbReference type="HAMAP" id="MF_01216">
    <property type="entry name" value="Azoreductase_type1"/>
    <property type="match status" value="1"/>
</dbReference>
<comment type="caution">
    <text evidence="8">The sequence shown here is derived from an EMBL/GenBank/DDBJ whole genome shotgun (WGS) entry which is preliminary data.</text>
</comment>
<comment type="function">
    <text evidence="6">Quinone reductase that provides resistance to thiol-specific stress caused by electrophilic quinones.</text>
</comment>
<dbReference type="GO" id="GO:0016655">
    <property type="term" value="F:oxidoreductase activity, acting on NAD(P)H, quinone or similar compound as acceptor"/>
    <property type="evidence" value="ECO:0007669"/>
    <property type="project" value="InterPro"/>
</dbReference>
<dbReference type="GO" id="GO:0009055">
    <property type="term" value="F:electron transfer activity"/>
    <property type="evidence" value="ECO:0007669"/>
    <property type="project" value="UniProtKB-UniRule"/>
</dbReference>
<dbReference type="OrthoDB" id="9787136at2"/>
<name>A0A3P3QD08_9GAMM</name>
<keyword evidence="4 6" id="KW-0520">NAD</keyword>
<dbReference type="GO" id="GO:0016652">
    <property type="term" value="F:oxidoreductase activity, acting on NAD(P)H as acceptor"/>
    <property type="evidence" value="ECO:0007669"/>
    <property type="project" value="UniProtKB-UniRule"/>
</dbReference>
<dbReference type="EC" id="1.6.5.-" evidence="6"/>
<dbReference type="InterPro" id="IPR029039">
    <property type="entry name" value="Flavoprotein-like_sf"/>
</dbReference>
<protein>
    <recommendedName>
        <fullName evidence="6">FMN dependent NADH:quinone oxidoreductase</fullName>
        <ecNumber evidence="6">1.6.5.-</ecNumber>
    </recommendedName>
    <alternativeName>
        <fullName evidence="6">Azo-dye reductase</fullName>
    </alternativeName>
    <alternativeName>
        <fullName evidence="6">FMN-dependent NADH-azo compound oxidoreductase</fullName>
    </alternativeName>
    <alternativeName>
        <fullName evidence="6">FMN-dependent NADH-azoreductase</fullName>
        <ecNumber evidence="6">1.7.1.17</ecNumber>
    </alternativeName>
</protein>
<dbReference type="InterPro" id="IPR023048">
    <property type="entry name" value="NADH:quinone_OxRdtase_FMN_depd"/>
</dbReference>
<dbReference type="GO" id="GO:0010181">
    <property type="term" value="F:FMN binding"/>
    <property type="evidence" value="ECO:0007669"/>
    <property type="project" value="UniProtKB-UniRule"/>
</dbReference>
<evidence type="ECO:0000313" key="9">
    <source>
        <dbReference type="Proteomes" id="UP000276260"/>
    </source>
</evidence>
<dbReference type="Pfam" id="PF02525">
    <property type="entry name" value="Flavodoxin_2"/>
    <property type="match status" value="1"/>
</dbReference>
<feature type="binding site" evidence="6">
    <location>
        <position position="10"/>
    </location>
    <ligand>
        <name>FMN</name>
        <dbReference type="ChEBI" id="CHEBI:58210"/>
    </ligand>
</feature>
<evidence type="ECO:0000313" key="8">
    <source>
        <dbReference type="EMBL" id="RRJ18994.1"/>
    </source>
</evidence>
<feature type="binding site" evidence="6">
    <location>
        <begin position="93"/>
        <end position="96"/>
    </location>
    <ligand>
        <name>FMN</name>
        <dbReference type="ChEBI" id="CHEBI:58210"/>
    </ligand>
</feature>
<keyword evidence="1 6" id="KW-0285">Flavoprotein</keyword>
<comment type="subunit">
    <text evidence="6">Homodimer.</text>
</comment>
<evidence type="ECO:0000256" key="4">
    <source>
        <dbReference type="ARBA" id="ARBA00023027"/>
    </source>
</evidence>
<dbReference type="AlphaFoldDB" id="A0A3P3QD08"/>
<accession>A0A3P3QD08</accession>
<dbReference type="EMBL" id="RRCF01000005">
    <property type="protein sequence ID" value="RRJ18994.1"/>
    <property type="molecule type" value="Genomic_DNA"/>
</dbReference>
<evidence type="ECO:0000256" key="1">
    <source>
        <dbReference type="ARBA" id="ARBA00022630"/>
    </source>
</evidence>
<comment type="cofactor">
    <cofactor evidence="6">
        <name>FMN</name>
        <dbReference type="ChEBI" id="CHEBI:58210"/>
    </cofactor>
    <text evidence="6">Binds 1 FMN per subunit.</text>
</comment>
<dbReference type="InterPro" id="IPR003680">
    <property type="entry name" value="Flavodoxin_fold"/>
</dbReference>
<proteinExistence type="inferred from homology"/>
<evidence type="ECO:0000256" key="5">
    <source>
        <dbReference type="ARBA" id="ARBA00048542"/>
    </source>
</evidence>
<evidence type="ECO:0000256" key="2">
    <source>
        <dbReference type="ARBA" id="ARBA00022643"/>
    </source>
</evidence>
<comment type="catalytic activity">
    <reaction evidence="6">
        <text>2 a quinone + NADH + H(+) = 2 a 1,4-benzosemiquinone + NAD(+)</text>
        <dbReference type="Rhea" id="RHEA:65952"/>
        <dbReference type="ChEBI" id="CHEBI:15378"/>
        <dbReference type="ChEBI" id="CHEBI:57540"/>
        <dbReference type="ChEBI" id="CHEBI:57945"/>
        <dbReference type="ChEBI" id="CHEBI:132124"/>
        <dbReference type="ChEBI" id="CHEBI:134225"/>
    </reaction>
</comment>
<comment type="catalytic activity">
    <reaction evidence="5">
        <text>N,N-dimethyl-1,4-phenylenediamine + anthranilate + 2 NAD(+) = 2-(4-dimethylaminophenyl)diazenylbenzoate + 2 NADH + 2 H(+)</text>
        <dbReference type="Rhea" id="RHEA:55872"/>
        <dbReference type="ChEBI" id="CHEBI:15378"/>
        <dbReference type="ChEBI" id="CHEBI:15783"/>
        <dbReference type="ChEBI" id="CHEBI:16567"/>
        <dbReference type="ChEBI" id="CHEBI:57540"/>
        <dbReference type="ChEBI" id="CHEBI:57945"/>
        <dbReference type="ChEBI" id="CHEBI:71579"/>
        <dbReference type="EC" id="1.7.1.17"/>
    </reaction>
    <physiologicalReaction direction="right-to-left" evidence="5">
        <dbReference type="Rhea" id="RHEA:55874"/>
    </physiologicalReaction>
</comment>